<proteinExistence type="inferred from homology"/>
<dbReference type="Proteomes" id="UP000183812">
    <property type="component" value="Unassembled WGS sequence"/>
</dbReference>
<dbReference type="Gene3D" id="2.30.30.760">
    <property type="match status" value="1"/>
</dbReference>
<feature type="signal peptide" evidence="4">
    <location>
        <begin position="1"/>
        <end position="19"/>
    </location>
</feature>
<dbReference type="PANTHER" id="PTHR36307:SF1">
    <property type="entry name" value="FLAGELLA BASAL BODY P-RING FORMATION PROTEIN FLGA"/>
    <property type="match status" value="1"/>
</dbReference>
<dbReference type="Gene3D" id="3.90.1210.10">
    <property type="entry name" value="Antifreeze-like/N-acetylneuraminic acid synthase C-terminal domain"/>
    <property type="match status" value="1"/>
</dbReference>
<dbReference type="InterPro" id="IPR017585">
    <property type="entry name" value="SAF_FlgA"/>
</dbReference>
<dbReference type="AlphaFoldDB" id="A0A0Q0QYX5"/>
<sequence length="141" mass="14672">MIRLTLALVLATLPALAEAGSVVAARTLRAQTVITESDLAISEDAVPGALTDPLAAVGLETRTAIYPQQPISAADLVPPAVIERNQMVPLAYRDGSLSILTEGRALDRGAVGDTIRVMNITSKATLFAQLGADGVAYVQPH</sequence>
<organism evidence="5 6">
    <name type="scientific">Rhodobacter capsulatus</name>
    <name type="common">Rhodopseudomonas capsulata</name>
    <dbReference type="NCBI Taxonomy" id="1061"/>
    <lineage>
        <taxon>Bacteria</taxon>
        <taxon>Pseudomonadati</taxon>
        <taxon>Pseudomonadota</taxon>
        <taxon>Alphaproteobacteria</taxon>
        <taxon>Rhodobacterales</taxon>
        <taxon>Rhodobacter group</taxon>
        <taxon>Rhodobacter</taxon>
    </lineage>
</organism>
<evidence type="ECO:0000313" key="5">
    <source>
        <dbReference type="EMBL" id="SDE60242.1"/>
    </source>
</evidence>
<evidence type="ECO:0000256" key="1">
    <source>
        <dbReference type="ARBA" id="ARBA00004418"/>
    </source>
</evidence>
<keyword evidence="2 4" id="KW-0732">Signal</keyword>
<dbReference type="PANTHER" id="PTHR36307">
    <property type="entry name" value="FLAGELLA BASAL BODY P-RING FORMATION PROTEIN FLGA"/>
    <property type="match status" value="1"/>
</dbReference>
<dbReference type="InterPro" id="IPR039246">
    <property type="entry name" value="Flagellar_FlgA"/>
</dbReference>
<dbReference type="OrthoDB" id="7619725at2"/>
<accession>A0A0Q0QYX5</accession>
<keyword evidence="5" id="KW-0282">Flagellum</keyword>
<feature type="chain" id="PRO_5031676220" description="Flagella basal body P-ring formation protein FlgA" evidence="4">
    <location>
        <begin position="20"/>
        <end position="141"/>
    </location>
</feature>
<comment type="similarity">
    <text evidence="4">Belongs to the FlgA family.</text>
</comment>
<dbReference type="GO" id="GO:0042597">
    <property type="term" value="C:periplasmic space"/>
    <property type="evidence" value="ECO:0007669"/>
    <property type="project" value="UniProtKB-SubCell"/>
</dbReference>
<dbReference type="GO" id="GO:0044780">
    <property type="term" value="P:bacterial-type flagellum assembly"/>
    <property type="evidence" value="ECO:0007669"/>
    <property type="project" value="InterPro"/>
</dbReference>
<keyword evidence="5" id="KW-0966">Cell projection</keyword>
<gene>
    <name evidence="5" type="ORF">SAMN04244550_00701</name>
</gene>
<keyword evidence="5" id="KW-0969">Cilium</keyword>
<evidence type="ECO:0000256" key="2">
    <source>
        <dbReference type="ARBA" id="ARBA00022729"/>
    </source>
</evidence>
<dbReference type="SMART" id="SM00858">
    <property type="entry name" value="SAF"/>
    <property type="match status" value="1"/>
</dbReference>
<dbReference type="RefSeq" id="WP_055210270.1">
    <property type="nucleotide sequence ID" value="NZ_CP061202.1"/>
</dbReference>
<keyword evidence="4" id="KW-1005">Bacterial flagellum biogenesis</keyword>
<dbReference type="InterPro" id="IPR013974">
    <property type="entry name" value="SAF"/>
</dbReference>
<dbReference type="NCBIfam" id="TIGR03170">
    <property type="entry name" value="flgA_cterm"/>
    <property type="match status" value="1"/>
</dbReference>
<keyword evidence="3 4" id="KW-0574">Periplasm</keyword>
<reference evidence="5 6" key="1">
    <citation type="submission" date="2016-10" db="EMBL/GenBank/DDBJ databases">
        <authorList>
            <person name="de Groot N.N."/>
        </authorList>
    </citation>
    <scope>NUCLEOTIDE SEQUENCE [LARGE SCALE GENOMIC DNA]</scope>
    <source>
        <strain evidence="6">DSM 938 / 37b4</strain>
    </source>
</reference>
<evidence type="ECO:0000256" key="3">
    <source>
        <dbReference type="ARBA" id="ARBA00022764"/>
    </source>
</evidence>
<dbReference type="EMBL" id="FNAY01000002">
    <property type="protein sequence ID" value="SDE60242.1"/>
    <property type="molecule type" value="Genomic_DNA"/>
</dbReference>
<evidence type="ECO:0000313" key="6">
    <source>
        <dbReference type="Proteomes" id="UP000183812"/>
    </source>
</evidence>
<name>A0A0Q0QYX5_RHOCA</name>
<protein>
    <recommendedName>
        <fullName evidence="4">Flagella basal body P-ring formation protein FlgA</fullName>
    </recommendedName>
</protein>
<comment type="function">
    <text evidence="4">Involved in the assembly process of the P-ring formation. It may associate with FlgF on the rod constituting a structure essential for the P-ring assembly or may act as a modulator protein for the P-ring assembly.</text>
</comment>
<dbReference type="CDD" id="cd11614">
    <property type="entry name" value="SAF_CpaB_FlgA_like"/>
    <property type="match status" value="1"/>
</dbReference>
<evidence type="ECO:0000256" key="4">
    <source>
        <dbReference type="RuleBase" id="RU362063"/>
    </source>
</evidence>
<dbReference type="Pfam" id="PF13144">
    <property type="entry name" value="ChapFlgA"/>
    <property type="match status" value="1"/>
</dbReference>
<comment type="subcellular location">
    <subcellularLocation>
        <location evidence="1 4">Periplasm</location>
    </subcellularLocation>
</comment>